<evidence type="ECO:0000259" key="2">
    <source>
        <dbReference type="PROSITE" id="PS50887"/>
    </source>
</evidence>
<dbReference type="RefSeq" id="WP_048317587.1">
    <property type="nucleotide sequence ID" value="NZ_CP015220.1"/>
</dbReference>
<proteinExistence type="predicted"/>
<dbReference type="PANTHER" id="PTHR45138">
    <property type="entry name" value="REGULATORY COMPONENTS OF SENSORY TRANSDUCTION SYSTEM"/>
    <property type="match status" value="1"/>
</dbReference>
<dbReference type="SUPFAM" id="SSF55073">
    <property type="entry name" value="Nucleotide cyclase"/>
    <property type="match status" value="1"/>
</dbReference>
<sequence>MNSLREWWALPVDYGWNVAFARSQQALEITKILIGHWCWLFGAAAAIGLVVPGLAEGTLGTAALWFTVATTIPVGVAWWVGGWPSWQMSIAFVFYADVVLAAVVLTIGVPTTVLPTAALFTVIGSYVVGFHGPKLLTAHYGFALVTTAVLYGSALVAEPELRLLATVYLVILILVMFSAPLIVHTFMMMLRRDATGAFYDPLTGLQNRRGFDAAIGNLRLRPGSANGMTAVVMDIDNFKAVNDRYGHLQGDAVIRLAASRILDVFPAPAITVRLGGEEFAIIALDDRDSVVASAEVLRIRLCNATDRSPLTASIGVAHAVVDGREIGTAVEELLGRADRAMYRAKGLGGDRVALSEGEPRSPRPAGEPH</sequence>
<protein>
    <submittedName>
        <fullName evidence="3">Diguanylate cyclase VdcA</fullName>
        <ecNumber evidence="3">2.7.7.65</ecNumber>
    </submittedName>
</protein>
<reference evidence="4" key="2">
    <citation type="submission" date="2016-04" db="EMBL/GenBank/DDBJ databases">
        <title>Complete Genome and Plasmid Sequences for Rhodococcus fascians D188 and Draft Sequences for Rhodococcus spp. Isolates PBTS 1 and PBTS 2.</title>
        <authorList>
            <person name="Stamer R."/>
            <person name="Vereecke D."/>
            <person name="Zhang Y."/>
            <person name="Schilkey F."/>
            <person name="Devitt N."/>
            <person name="Randall J."/>
        </authorList>
    </citation>
    <scope>NUCLEOTIDE SEQUENCE [LARGE SCALE GENOMIC DNA]</scope>
    <source>
        <strain evidence="4">PBTS2</strain>
    </source>
</reference>
<dbReference type="OrthoDB" id="23692at2"/>
<keyword evidence="4" id="KW-1185">Reference proteome</keyword>
<dbReference type="AlphaFoldDB" id="A0A143QL52"/>
<dbReference type="PATRIC" id="fig|1653479.3.peg.2235"/>
<feature type="transmembrane region" description="Helical" evidence="1">
    <location>
        <begin position="63"/>
        <end position="81"/>
    </location>
</feature>
<dbReference type="EC" id="2.7.7.65" evidence="3"/>
<dbReference type="Proteomes" id="UP000076038">
    <property type="component" value="Chromosome"/>
</dbReference>
<keyword evidence="1" id="KW-0472">Membrane</keyword>
<evidence type="ECO:0000256" key="1">
    <source>
        <dbReference type="SAM" id="Phobius"/>
    </source>
</evidence>
<dbReference type="NCBIfam" id="TIGR00254">
    <property type="entry name" value="GGDEF"/>
    <property type="match status" value="1"/>
</dbReference>
<dbReference type="PANTHER" id="PTHR45138:SF2">
    <property type="entry name" value="DIGUANYLATE CYCLASE VDCA"/>
    <property type="match status" value="1"/>
</dbReference>
<keyword evidence="1" id="KW-0812">Transmembrane</keyword>
<evidence type="ECO:0000313" key="3">
    <source>
        <dbReference type="EMBL" id="AMY23508.1"/>
    </source>
</evidence>
<feature type="domain" description="GGDEF" evidence="2">
    <location>
        <begin position="226"/>
        <end position="357"/>
    </location>
</feature>
<dbReference type="PROSITE" id="PS50887">
    <property type="entry name" value="GGDEF"/>
    <property type="match status" value="1"/>
</dbReference>
<dbReference type="GO" id="GO:0052621">
    <property type="term" value="F:diguanylate cyclase activity"/>
    <property type="evidence" value="ECO:0007669"/>
    <property type="project" value="UniProtKB-EC"/>
</dbReference>
<dbReference type="InterPro" id="IPR050469">
    <property type="entry name" value="Diguanylate_Cyclase"/>
</dbReference>
<keyword evidence="3" id="KW-0548">Nucleotidyltransferase</keyword>
<evidence type="ECO:0000313" key="4">
    <source>
        <dbReference type="Proteomes" id="UP000076038"/>
    </source>
</evidence>
<dbReference type="Gene3D" id="3.30.70.270">
    <property type="match status" value="1"/>
</dbReference>
<keyword evidence="3" id="KW-0808">Transferase</keyword>
<dbReference type="GO" id="GO:0005886">
    <property type="term" value="C:plasma membrane"/>
    <property type="evidence" value="ECO:0007669"/>
    <property type="project" value="TreeGrafter"/>
</dbReference>
<reference evidence="3 4" key="1">
    <citation type="journal article" date="2016" name="Genome Announc.">
        <title>Complete Genome and Plasmid Sequences for Rhodococcus fascians D188 and Draft Sequences for Rhodococcus Isolates PBTS 1 and PBTS 2.</title>
        <authorList>
            <person name="Stamler R.A."/>
            <person name="Vereecke D."/>
            <person name="Zhang Y."/>
            <person name="Schilkey F."/>
            <person name="Devitt N."/>
            <person name="Randall J.J."/>
        </authorList>
    </citation>
    <scope>NUCLEOTIDE SEQUENCE [LARGE SCALE GENOMIC DNA]</scope>
    <source>
        <strain evidence="3 4">PBTS2</strain>
    </source>
</reference>
<feature type="transmembrane region" description="Helical" evidence="1">
    <location>
        <begin position="163"/>
        <end position="183"/>
    </location>
</feature>
<dbReference type="InterPro" id="IPR000160">
    <property type="entry name" value="GGDEF_dom"/>
</dbReference>
<dbReference type="SMART" id="SM00267">
    <property type="entry name" value="GGDEF"/>
    <property type="match status" value="1"/>
</dbReference>
<dbReference type="InterPro" id="IPR043128">
    <property type="entry name" value="Rev_trsase/Diguanyl_cyclase"/>
</dbReference>
<accession>A0A143QL52</accession>
<feature type="transmembrane region" description="Helical" evidence="1">
    <location>
        <begin position="137"/>
        <end position="157"/>
    </location>
</feature>
<dbReference type="InterPro" id="IPR029787">
    <property type="entry name" value="Nucleotide_cyclase"/>
</dbReference>
<keyword evidence="1" id="KW-1133">Transmembrane helix</keyword>
<dbReference type="EMBL" id="CP015220">
    <property type="protein sequence ID" value="AMY23508.1"/>
    <property type="molecule type" value="Genomic_DNA"/>
</dbReference>
<dbReference type="GO" id="GO:0043709">
    <property type="term" value="P:cell adhesion involved in single-species biofilm formation"/>
    <property type="evidence" value="ECO:0007669"/>
    <property type="project" value="TreeGrafter"/>
</dbReference>
<dbReference type="KEGG" id="rhs:A3Q41_02206"/>
<feature type="transmembrane region" description="Helical" evidence="1">
    <location>
        <begin position="32"/>
        <end position="51"/>
    </location>
</feature>
<gene>
    <name evidence="3" type="primary">vdcA</name>
    <name evidence="3" type="ORF">A3Q41_02206</name>
</gene>
<dbReference type="Pfam" id="PF00990">
    <property type="entry name" value="GGDEF"/>
    <property type="match status" value="1"/>
</dbReference>
<organism evidence="3 4">
    <name type="scientific">Rhodococcoides fascians</name>
    <name type="common">Rhodococcus fascians</name>
    <dbReference type="NCBI Taxonomy" id="1828"/>
    <lineage>
        <taxon>Bacteria</taxon>
        <taxon>Bacillati</taxon>
        <taxon>Actinomycetota</taxon>
        <taxon>Actinomycetes</taxon>
        <taxon>Mycobacteriales</taxon>
        <taxon>Nocardiaceae</taxon>
        <taxon>Rhodococcoides</taxon>
    </lineage>
</organism>
<dbReference type="GO" id="GO:1902201">
    <property type="term" value="P:negative regulation of bacterial-type flagellum-dependent cell motility"/>
    <property type="evidence" value="ECO:0007669"/>
    <property type="project" value="TreeGrafter"/>
</dbReference>
<name>A0A143QL52_RHOFA</name>
<dbReference type="CDD" id="cd01949">
    <property type="entry name" value="GGDEF"/>
    <property type="match status" value="1"/>
</dbReference>